<reference evidence="2" key="1">
    <citation type="submission" date="2021-01" db="EMBL/GenBank/DDBJ databases">
        <title>Whole genome shotgun sequence of Planosporangium flavigriseum NBRC 105377.</title>
        <authorList>
            <person name="Komaki H."/>
            <person name="Tamura T."/>
        </authorList>
    </citation>
    <scope>NUCLEOTIDE SEQUENCE</scope>
    <source>
        <strain evidence="2">NBRC 105377</strain>
    </source>
</reference>
<evidence type="ECO:0000313" key="2">
    <source>
        <dbReference type="EMBL" id="GIG72266.1"/>
    </source>
</evidence>
<keyword evidence="3" id="KW-1185">Reference proteome</keyword>
<protein>
    <submittedName>
        <fullName evidence="2">Uncharacterized protein</fullName>
    </submittedName>
</protein>
<evidence type="ECO:0000313" key="3">
    <source>
        <dbReference type="Proteomes" id="UP000653674"/>
    </source>
</evidence>
<name>A0A8J3PLV6_9ACTN</name>
<feature type="region of interest" description="Disordered" evidence="1">
    <location>
        <begin position="26"/>
        <end position="73"/>
    </location>
</feature>
<evidence type="ECO:0000256" key="1">
    <source>
        <dbReference type="SAM" id="MobiDB-lite"/>
    </source>
</evidence>
<comment type="caution">
    <text evidence="2">The sequence shown here is derived from an EMBL/GenBank/DDBJ whole genome shotgun (WGS) entry which is preliminary data.</text>
</comment>
<dbReference type="EMBL" id="BONU01000003">
    <property type="protein sequence ID" value="GIG72266.1"/>
    <property type="molecule type" value="Genomic_DNA"/>
</dbReference>
<organism evidence="2 3">
    <name type="scientific">Planosporangium flavigriseum</name>
    <dbReference type="NCBI Taxonomy" id="373681"/>
    <lineage>
        <taxon>Bacteria</taxon>
        <taxon>Bacillati</taxon>
        <taxon>Actinomycetota</taxon>
        <taxon>Actinomycetes</taxon>
        <taxon>Micromonosporales</taxon>
        <taxon>Micromonosporaceae</taxon>
        <taxon>Planosporangium</taxon>
    </lineage>
</organism>
<gene>
    <name evidence="2" type="ORF">Pfl04_06700</name>
</gene>
<accession>A0A8J3PLV6</accession>
<dbReference type="AlphaFoldDB" id="A0A8J3PLV6"/>
<sequence>MAGYLTAVVLSVLVMTFTIRALRSRRRESALESGKQAARELRRESMRRGKPSQSLDSPIYHSAAEGPITAGDI</sequence>
<feature type="compositionally biased region" description="Basic and acidic residues" evidence="1">
    <location>
        <begin position="37"/>
        <end position="47"/>
    </location>
</feature>
<proteinExistence type="predicted"/>
<dbReference type="Proteomes" id="UP000653674">
    <property type="component" value="Unassembled WGS sequence"/>
</dbReference>